<evidence type="ECO:0000313" key="3">
    <source>
        <dbReference type="Proteomes" id="UP000015241"/>
    </source>
</evidence>
<dbReference type="AlphaFoldDB" id="S8DN74"/>
<dbReference type="OrthoDB" id="2796815at2759"/>
<keyword evidence="3" id="KW-1185">Reference proteome</keyword>
<organism evidence="2 3">
    <name type="scientific">Fomitopsis schrenkii</name>
    <name type="common">Brown rot fungus</name>
    <dbReference type="NCBI Taxonomy" id="2126942"/>
    <lineage>
        <taxon>Eukaryota</taxon>
        <taxon>Fungi</taxon>
        <taxon>Dikarya</taxon>
        <taxon>Basidiomycota</taxon>
        <taxon>Agaricomycotina</taxon>
        <taxon>Agaricomycetes</taxon>
        <taxon>Polyporales</taxon>
        <taxon>Fomitopsis</taxon>
    </lineage>
</organism>
<sequence length="157" mass="18757">MLKPINPEKYDGREDAEAFHKYVRQTTEYLSGYRVHKSMYASTASNFLTGKAYRFFIHKVAGNKPEEWKMNTFFTELFNYCFDQHYRQKMVEKLKELEQGKKGVQEYIHEFEEIVQQIGIISLSDKVYRLWYGFRPGIQADLYSQKLDPFHAGWDEV</sequence>
<dbReference type="STRING" id="743788.S8DN74"/>
<feature type="non-terminal residue" evidence="2">
    <location>
        <position position="157"/>
    </location>
</feature>
<accession>S8DN74</accession>
<dbReference type="InParanoid" id="S8DN74"/>
<feature type="domain" description="Retrotransposon gag" evidence="1">
    <location>
        <begin position="44"/>
        <end position="131"/>
    </location>
</feature>
<proteinExistence type="predicted"/>
<dbReference type="HOGENOM" id="CLU_108608_0_0_1"/>
<gene>
    <name evidence="2" type="ORF">FOMPIDRAFT_65404</name>
</gene>
<name>S8DN74_FOMSC</name>
<reference evidence="2 3" key="1">
    <citation type="journal article" date="2012" name="Science">
        <title>The Paleozoic origin of enzymatic lignin decomposition reconstructed from 31 fungal genomes.</title>
        <authorList>
            <person name="Floudas D."/>
            <person name="Binder M."/>
            <person name="Riley R."/>
            <person name="Barry K."/>
            <person name="Blanchette R.A."/>
            <person name="Henrissat B."/>
            <person name="Martinez A.T."/>
            <person name="Otillar R."/>
            <person name="Spatafora J.W."/>
            <person name="Yadav J.S."/>
            <person name="Aerts A."/>
            <person name="Benoit I."/>
            <person name="Boyd A."/>
            <person name="Carlson A."/>
            <person name="Copeland A."/>
            <person name="Coutinho P.M."/>
            <person name="de Vries R.P."/>
            <person name="Ferreira P."/>
            <person name="Findley K."/>
            <person name="Foster B."/>
            <person name="Gaskell J."/>
            <person name="Glotzer D."/>
            <person name="Gorecki P."/>
            <person name="Heitman J."/>
            <person name="Hesse C."/>
            <person name="Hori C."/>
            <person name="Igarashi K."/>
            <person name="Jurgens J.A."/>
            <person name="Kallen N."/>
            <person name="Kersten P."/>
            <person name="Kohler A."/>
            <person name="Kuees U."/>
            <person name="Kumar T.K.A."/>
            <person name="Kuo A."/>
            <person name="LaButti K."/>
            <person name="Larrondo L.F."/>
            <person name="Lindquist E."/>
            <person name="Ling A."/>
            <person name="Lombard V."/>
            <person name="Lucas S."/>
            <person name="Lundell T."/>
            <person name="Martin R."/>
            <person name="McLaughlin D.J."/>
            <person name="Morgenstern I."/>
            <person name="Morin E."/>
            <person name="Murat C."/>
            <person name="Nagy L.G."/>
            <person name="Nolan M."/>
            <person name="Ohm R.A."/>
            <person name="Patyshakuliyeva A."/>
            <person name="Rokas A."/>
            <person name="Ruiz-Duenas F.J."/>
            <person name="Sabat G."/>
            <person name="Salamov A."/>
            <person name="Samejima M."/>
            <person name="Schmutz J."/>
            <person name="Slot J.C."/>
            <person name="St John F."/>
            <person name="Stenlid J."/>
            <person name="Sun H."/>
            <person name="Sun S."/>
            <person name="Syed K."/>
            <person name="Tsang A."/>
            <person name="Wiebenga A."/>
            <person name="Young D."/>
            <person name="Pisabarro A."/>
            <person name="Eastwood D.C."/>
            <person name="Martin F."/>
            <person name="Cullen D."/>
            <person name="Grigoriev I.V."/>
            <person name="Hibbett D.S."/>
        </authorList>
    </citation>
    <scope>NUCLEOTIDE SEQUENCE</scope>
    <source>
        <strain evidence="3">FP-58527</strain>
    </source>
</reference>
<dbReference type="eggNOG" id="ENOG502SNFU">
    <property type="taxonomic scope" value="Eukaryota"/>
</dbReference>
<evidence type="ECO:0000313" key="2">
    <source>
        <dbReference type="EMBL" id="EPS92733.1"/>
    </source>
</evidence>
<dbReference type="EMBL" id="KE504371">
    <property type="protein sequence ID" value="EPS92733.1"/>
    <property type="molecule type" value="Genomic_DNA"/>
</dbReference>
<evidence type="ECO:0000259" key="1">
    <source>
        <dbReference type="Pfam" id="PF03732"/>
    </source>
</evidence>
<dbReference type="Pfam" id="PF03732">
    <property type="entry name" value="Retrotrans_gag"/>
    <property type="match status" value="1"/>
</dbReference>
<dbReference type="Proteomes" id="UP000015241">
    <property type="component" value="Unassembled WGS sequence"/>
</dbReference>
<dbReference type="InterPro" id="IPR005162">
    <property type="entry name" value="Retrotrans_gag_dom"/>
</dbReference>
<protein>
    <recommendedName>
        <fullName evidence="1">Retrotransposon gag domain-containing protein</fullName>
    </recommendedName>
</protein>